<evidence type="ECO:0000256" key="2">
    <source>
        <dbReference type="ARBA" id="ARBA00004968"/>
    </source>
</evidence>
<comment type="subunit">
    <text evidence="4">Homotetramer.</text>
</comment>
<keyword evidence="7 11" id="KW-0378">Hydrolase</keyword>
<name>A0ABR8QH22_9CELL</name>
<dbReference type="PANTHER" id="PTHR43668:SF2">
    <property type="entry name" value="ALLANTOINASE"/>
    <property type="match status" value="1"/>
</dbReference>
<dbReference type="InterPro" id="IPR032466">
    <property type="entry name" value="Metal_Hydrolase"/>
</dbReference>
<keyword evidence="6" id="KW-0479">Metal-binding</keyword>
<evidence type="ECO:0000256" key="6">
    <source>
        <dbReference type="ARBA" id="ARBA00022723"/>
    </source>
</evidence>
<dbReference type="NCBIfam" id="TIGR03178">
    <property type="entry name" value="allantoinase"/>
    <property type="match status" value="1"/>
</dbReference>
<evidence type="ECO:0000259" key="10">
    <source>
        <dbReference type="Pfam" id="PF01979"/>
    </source>
</evidence>
<proteinExistence type="inferred from homology"/>
<dbReference type="InterPro" id="IPR011059">
    <property type="entry name" value="Metal-dep_hydrolase_composite"/>
</dbReference>
<evidence type="ECO:0000256" key="3">
    <source>
        <dbReference type="ARBA" id="ARBA00010368"/>
    </source>
</evidence>
<accession>A0ABR8QH22</accession>
<comment type="caution">
    <text evidence="11">The sequence shown here is derived from an EMBL/GenBank/DDBJ whole genome shotgun (WGS) entry which is preliminary data.</text>
</comment>
<dbReference type="InterPro" id="IPR017593">
    <property type="entry name" value="Allantoinase"/>
</dbReference>
<evidence type="ECO:0000313" key="11">
    <source>
        <dbReference type="EMBL" id="MBD7919731.1"/>
    </source>
</evidence>
<reference evidence="11 12" key="1">
    <citation type="submission" date="2020-08" db="EMBL/GenBank/DDBJ databases">
        <title>A Genomic Blueprint of the Chicken Gut Microbiome.</title>
        <authorList>
            <person name="Gilroy R."/>
            <person name="Ravi A."/>
            <person name="Getino M."/>
            <person name="Pursley I."/>
            <person name="Horton D.L."/>
            <person name="Alikhan N.-F."/>
            <person name="Baker D."/>
            <person name="Gharbi K."/>
            <person name="Hall N."/>
            <person name="Watson M."/>
            <person name="Adriaenssens E.M."/>
            <person name="Foster-Nyarko E."/>
            <person name="Jarju S."/>
            <person name="Secka A."/>
            <person name="Antonio M."/>
            <person name="Oren A."/>
            <person name="Chaudhuri R."/>
            <person name="La Ragione R.M."/>
            <person name="Hildebrand F."/>
            <person name="Pallen M.J."/>
        </authorList>
    </citation>
    <scope>NUCLEOTIDE SEQUENCE [LARGE SCALE GENOMIC DNA]</scope>
    <source>
        <strain evidence="11 12">Sa3CUA2</strain>
    </source>
</reference>
<dbReference type="EC" id="3.5.2.5" evidence="5"/>
<evidence type="ECO:0000313" key="12">
    <source>
        <dbReference type="Proteomes" id="UP000604241"/>
    </source>
</evidence>
<comment type="similarity">
    <text evidence="3">Belongs to the metallo-dependent hydrolases superfamily. Allantoinase family.</text>
</comment>
<dbReference type="Gene3D" id="3.20.20.140">
    <property type="entry name" value="Metal-dependent hydrolases"/>
    <property type="match status" value="1"/>
</dbReference>
<dbReference type="SUPFAM" id="SSF51556">
    <property type="entry name" value="Metallo-dependent hydrolases"/>
    <property type="match status" value="1"/>
</dbReference>
<comment type="cofactor">
    <cofactor evidence="1">
        <name>Zn(2+)</name>
        <dbReference type="ChEBI" id="CHEBI:29105"/>
    </cofactor>
</comment>
<dbReference type="InterPro" id="IPR006680">
    <property type="entry name" value="Amidohydro-rel"/>
</dbReference>
<dbReference type="Pfam" id="PF01979">
    <property type="entry name" value="Amidohydro_1"/>
    <property type="match status" value="1"/>
</dbReference>
<feature type="domain" description="Amidohydrolase-related" evidence="10">
    <location>
        <begin position="74"/>
        <end position="450"/>
    </location>
</feature>
<keyword evidence="8" id="KW-0862">Zinc</keyword>
<dbReference type="InterPro" id="IPR050138">
    <property type="entry name" value="DHOase/Allantoinase_Hydrolase"/>
</dbReference>
<sequence length="467" mass="48194">MTTTVPHDPPSTLPSTLPGPVPGDLLAAVRGRQVLVDGALRPATLHVVDGRVVAVGAYDDPVEGPVLTAPDHAYVLPGVVDTHVHVNEPGRTAWEGFASATRAAALGGVTTLVDMPLNSIPPTTTTHGLAAKRRAATGQLSVDVALWGGAVPGNLDDLRPLWDAGVMGFKCFLSPSGVDEFPPLGPAGFEAALRTVAAFDGLVVVHAEDPAVLDAAPVRPGGAYRDFVASRPHEAETAAIARVVAGARATGCRVHVLHLSSARALDLLADARAEGLPVTVETCPHYLTFDADAIPDASPAHKCCPPIRDAGNREALWDGLRSGVVDVVVTDHSPATAAEKLRGDGDLQQAWGGVAGLQVGFQAVAHGALARGIDIAQVSRWMSTSTADLVGLTHKGRLTPGADADVLVLDPRVPLHVDARTLAHRNPISAYDGVELSASVTATVLRGRVVARDGAVTAGTGRLLART</sequence>
<gene>
    <name evidence="11" type="primary">allB</name>
    <name evidence="11" type="ORF">H9657_15780</name>
</gene>
<comment type="pathway">
    <text evidence="2">Nitrogen metabolism; (S)-allantoin degradation; allantoate from (S)-allantoin: step 1/1.</text>
</comment>
<feature type="region of interest" description="Disordered" evidence="9">
    <location>
        <begin position="1"/>
        <end position="20"/>
    </location>
</feature>
<dbReference type="EMBL" id="JACSQV010000015">
    <property type="protein sequence ID" value="MBD7919731.1"/>
    <property type="molecule type" value="Genomic_DNA"/>
</dbReference>
<evidence type="ECO:0000256" key="7">
    <source>
        <dbReference type="ARBA" id="ARBA00022801"/>
    </source>
</evidence>
<feature type="compositionally biased region" description="Pro residues" evidence="9">
    <location>
        <begin position="7"/>
        <end position="20"/>
    </location>
</feature>
<evidence type="ECO:0000256" key="8">
    <source>
        <dbReference type="ARBA" id="ARBA00022833"/>
    </source>
</evidence>
<evidence type="ECO:0000256" key="1">
    <source>
        <dbReference type="ARBA" id="ARBA00001947"/>
    </source>
</evidence>
<evidence type="ECO:0000256" key="5">
    <source>
        <dbReference type="ARBA" id="ARBA00012863"/>
    </source>
</evidence>
<keyword evidence="12" id="KW-1185">Reference proteome</keyword>
<dbReference type="SUPFAM" id="SSF51338">
    <property type="entry name" value="Composite domain of metallo-dependent hydrolases"/>
    <property type="match status" value="1"/>
</dbReference>
<dbReference type="GO" id="GO:0004038">
    <property type="term" value="F:allantoinase activity"/>
    <property type="evidence" value="ECO:0007669"/>
    <property type="project" value="UniProtKB-EC"/>
</dbReference>
<evidence type="ECO:0000256" key="9">
    <source>
        <dbReference type="SAM" id="MobiDB-lite"/>
    </source>
</evidence>
<dbReference type="PANTHER" id="PTHR43668">
    <property type="entry name" value="ALLANTOINASE"/>
    <property type="match status" value="1"/>
</dbReference>
<dbReference type="Proteomes" id="UP000604241">
    <property type="component" value="Unassembled WGS sequence"/>
</dbReference>
<dbReference type="RefSeq" id="WP_191784383.1">
    <property type="nucleotide sequence ID" value="NZ_JACSQV010000015.1"/>
</dbReference>
<organism evidence="11 12">
    <name type="scientific">Cellulomonas avistercoris</name>
    <dbReference type="NCBI Taxonomy" id="2762242"/>
    <lineage>
        <taxon>Bacteria</taxon>
        <taxon>Bacillati</taxon>
        <taxon>Actinomycetota</taxon>
        <taxon>Actinomycetes</taxon>
        <taxon>Micrococcales</taxon>
        <taxon>Cellulomonadaceae</taxon>
        <taxon>Cellulomonas</taxon>
    </lineage>
</organism>
<evidence type="ECO:0000256" key="4">
    <source>
        <dbReference type="ARBA" id="ARBA00011881"/>
    </source>
</evidence>
<protein>
    <recommendedName>
        <fullName evidence="5">allantoinase</fullName>
        <ecNumber evidence="5">3.5.2.5</ecNumber>
    </recommendedName>
</protein>